<comment type="caution">
    <text evidence="1">The sequence shown here is derived from an EMBL/GenBank/DDBJ whole genome shotgun (WGS) entry which is preliminary data.</text>
</comment>
<proteinExistence type="predicted"/>
<accession>A0ABQ5US03</accession>
<dbReference type="Proteomes" id="UP001161405">
    <property type="component" value="Unassembled WGS sequence"/>
</dbReference>
<protein>
    <recommendedName>
        <fullName evidence="3">DUF1800 family protein</fullName>
    </recommendedName>
</protein>
<dbReference type="PROSITE" id="PS00177">
    <property type="entry name" value="TOPOISOMERASE_II"/>
    <property type="match status" value="1"/>
</dbReference>
<keyword evidence="2" id="KW-1185">Reference proteome</keyword>
<name>A0ABQ5US03_9HYPH</name>
<reference evidence="1" key="2">
    <citation type="submission" date="2023-01" db="EMBL/GenBank/DDBJ databases">
        <title>Draft genome sequence of Maritalea porphyrae strain NBRC 107169.</title>
        <authorList>
            <person name="Sun Q."/>
            <person name="Mori K."/>
        </authorList>
    </citation>
    <scope>NUCLEOTIDE SEQUENCE</scope>
    <source>
        <strain evidence="1">NBRC 107169</strain>
    </source>
</reference>
<organism evidence="1 2">
    <name type="scientific">Maritalea porphyrae</name>
    <dbReference type="NCBI Taxonomy" id="880732"/>
    <lineage>
        <taxon>Bacteria</taxon>
        <taxon>Pseudomonadati</taxon>
        <taxon>Pseudomonadota</taxon>
        <taxon>Alphaproteobacteria</taxon>
        <taxon>Hyphomicrobiales</taxon>
        <taxon>Devosiaceae</taxon>
        <taxon>Maritalea</taxon>
    </lineage>
</organism>
<sequence>MAFSTGASCAQELDGVAQVVEGNSAKAVQFLTDQFAQSNEPLNWQNTFLLTYALWQDNRLEPIEQDFLREFASANPSVMVTLGDGSEIEFPPGDEQAKYIAGLLADTPNLNEWWLVDQTAMSNLAIVAYTGDAAWNRIVNFFASKFYVAWQESNIGNGYKPIRDLLVQTYQFYDKEGRINYSGRGLIFDAMAVINDHVNDAVPSFIYNWIEPKPAPYRPYDRLLETQHEQQAPDLSGATAKPGETPDIGAVVCLPFVGC</sequence>
<dbReference type="EMBL" id="BSNI01000002">
    <property type="protein sequence ID" value="GLQ16732.1"/>
    <property type="molecule type" value="Genomic_DNA"/>
</dbReference>
<evidence type="ECO:0000313" key="1">
    <source>
        <dbReference type="EMBL" id="GLQ16732.1"/>
    </source>
</evidence>
<evidence type="ECO:0008006" key="3">
    <source>
        <dbReference type="Google" id="ProtNLM"/>
    </source>
</evidence>
<evidence type="ECO:0000313" key="2">
    <source>
        <dbReference type="Proteomes" id="UP001161405"/>
    </source>
</evidence>
<reference evidence="1" key="1">
    <citation type="journal article" date="2014" name="Int. J. Syst. Evol. Microbiol.">
        <title>Complete genome of a new Firmicutes species belonging to the dominant human colonic microbiota ('Ruminococcus bicirculans') reveals two chromosomes and a selective capacity to utilize plant glucans.</title>
        <authorList>
            <consortium name="NISC Comparative Sequencing Program"/>
            <person name="Wegmann U."/>
            <person name="Louis P."/>
            <person name="Goesmann A."/>
            <person name="Henrissat B."/>
            <person name="Duncan S.H."/>
            <person name="Flint H.J."/>
        </authorList>
    </citation>
    <scope>NUCLEOTIDE SEQUENCE</scope>
    <source>
        <strain evidence="1">NBRC 107169</strain>
    </source>
</reference>
<dbReference type="InterPro" id="IPR018522">
    <property type="entry name" value="TopoIIA_CS"/>
</dbReference>
<gene>
    <name evidence="1" type="ORF">GCM10007879_09810</name>
</gene>